<comment type="caution">
    <text evidence="2">The sequence shown here is derived from an EMBL/GenBank/DDBJ whole genome shotgun (WGS) entry which is preliminary data.</text>
</comment>
<reference evidence="2 3" key="1">
    <citation type="submission" date="2020-07" db="EMBL/GenBank/DDBJ databases">
        <title>Sequencing the genomes of 1000 actinobacteria strains.</title>
        <authorList>
            <person name="Klenk H.-P."/>
        </authorList>
    </citation>
    <scope>NUCLEOTIDE SEQUENCE [LARGE SCALE GENOMIC DNA]</scope>
    <source>
        <strain evidence="2 3">DSM 29531</strain>
    </source>
</reference>
<dbReference type="Proteomes" id="UP000571817">
    <property type="component" value="Unassembled WGS sequence"/>
</dbReference>
<dbReference type="InterPro" id="IPR016040">
    <property type="entry name" value="NAD(P)-bd_dom"/>
</dbReference>
<dbReference type="InterPro" id="IPR052718">
    <property type="entry name" value="NmrA-type_oxidoreductase"/>
</dbReference>
<dbReference type="CDD" id="cd05269">
    <property type="entry name" value="TMR_SDR_a"/>
    <property type="match status" value="1"/>
</dbReference>
<organism evidence="2 3">
    <name type="scientific">Allobranchiibius huperziae</name>
    <dbReference type="NCBI Taxonomy" id="1874116"/>
    <lineage>
        <taxon>Bacteria</taxon>
        <taxon>Bacillati</taxon>
        <taxon>Actinomycetota</taxon>
        <taxon>Actinomycetes</taxon>
        <taxon>Micrococcales</taxon>
        <taxon>Dermacoccaceae</taxon>
        <taxon>Allobranchiibius</taxon>
    </lineage>
</organism>
<evidence type="ECO:0000313" key="2">
    <source>
        <dbReference type="EMBL" id="NYJ73382.1"/>
    </source>
</evidence>
<keyword evidence="2" id="KW-0560">Oxidoreductase</keyword>
<evidence type="ECO:0000259" key="1">
    <source>
        <dbReference type="Pfam" id="PF13460"/>
    </source>
</evidence>
<keyword evidence="3" id="KW-1185">Reference proteome</keyword>
<dbReference type="EC" id="1.6.5.2" evidence="2"/>
<dbReference type="GO" id="GO:0003955">
    <property type="term" value="F:NAD(P)H dehydrogenase (quinone) activity"/>
    <property type="evidence" value="ECO:0007669"/>
    <property type="project" value="UniProtKB-EC"/>
</dbReference>
<name>A0A853D892_9MICO</name>
<sequence>MPTYTVTAASGQLGRLAVEELLTRGVAAQDVVAVVRTPSKAADLADRGVQVREGDYDRSETMTAALHDADRVLMISGPTAGQRIPQHTNVIEAAKAGGATRIVYTSILNADDTTNPLAGEHQETERLLRASGVPVVLLRNGWYDENYTRQLDQYLEHGEIVGAAGDGRISAAARQDYAVAAVATLLQDESGDRTYELGGPSFDMSELAAVISEVSGKTVAYRDVPAAEYVAVLRSNGLDEGTAEFVASIDSSIAHGDLETHSDALAELIGRPVTPLADVVRAAWSQRNP</sequence>
<dbReference type="EMBL" id="JACCFW010000001">
    <property type="protein sequence ID" value="NYJ73382.1"/>
    <property type="molecule type" value="Genomic_DNA"/>
</dbReference>
<accession>A0A853D892</accession>
<feature type="domain" description="NAD(P)-binding" evidence="1">
    <location>
        <begin position="9"/>
        <end position="173"/>
    </location>
</feature>
<dbReference type="InterPro" id="IPR036291">
    <property type="entry name" value="NAD(P)-bd_dom_sf"/>
</dbReference>
<dbReference type="PANTHER" id="PTHR47129">
    <property type="entry name" value="QUINONE OXIDOREDUCTASE 2"/>
    <property type="match status" value="1"/>
</dbReference>
<dbReference type="PANTHER" id="PTHR47129:SF1">
    <property type="entry name" value="NMRA-LIKE DOMAIN-CONTAINING PROTEIN"/>
    <property type="match status" value="1"/>
</dbReference>
<proteinExistence type="predicted"/>
<protein>
    <submittedName>
        <fullName evidence="2">NAD(P)H dehydrogenase (Quinone)</fullName>
        <ecNumber evidence="2">1.6.5.2</ecNumber>
    </submittedName>
</protein>
<dbReference type="Pfam" id="PF13460">
    <property type="entry name" value="NAD_binding_10"/>
    <property type="match status" value="1"/>
</dbReference>
<dbReference type="Gene3D" id="3.90.25.10">
    <property type="entry name" value="UDP-galactose 4-epimerase, domain 1"/>
    <property type="match status" value="1"/>
</dbReference>
<dbReference type="RefSeq" id="WP_179478611.1">
    <property type="nucleotide sequence ID" value="NZ_JACCFW010000001.1"/>
</dbReference>
<dbReference type="AlphaFoldDB" id="A0A853D892"/>
<dbReference type="SUPFAM" id="SSF51735">
    <property type="entry name" value="NAD(P)-binding Rossmann-fold domains"/>
    <property type="match status" value="1"/>
</dbReference>
<dbReference type="Gene3D" id="3.40.50.720">
    <property type="entry name" value="NAD(P)-binding Rossmann-like Domain"/>
    <property type="match status" value="1"/>
</dbReference>
<evidence type="ECO:0000313" key="3">
    <source>
        <dbReference type="Proteomes" id="UP000571817"/>
    </source>
</evidence>
<gene>
    <name evidence="2" type="ORF">HNR15_000345</name>
</gene>